<keyword evidence="4 5" id="KW-0472">Membrane</keyword>
<dbReference type="KEGG" id="snan:I6N98_17535"/>
<keyword evidence="2 5" id="KW-0812">Transmembrane</keyword>
<feature type="transmembrane region" description="Helical" evidence="5">
    <location>
        <begin position="111"/>
        <end position="130"/>
    </location>
</feature>
<dbReference type="Gene3D" id="1.20.120.550">
    <property type="entry name" value="Membrane associated eicosanoid/glutathione metabolism-like domain"/>
    <property type="match status" value="1"/>
</dbReference>
<dbReference type="RefSeq" id="WP_198569613.1">
    <property type="nucleotide sequence ID" value="NZ_CP066167.1"/>
</dbReference>
<accession>A0A7T4R0D2</accession>
<dbReference type="AlphaFoldDB" id="A0A7T4R0D2"/>
<name>A0A7T4R0D2_9GAMM</name>
<evidence type="ECO:0000256" key="5">
    <source>
        <dbReference type="SAM" id="Phobius"/>
    </source>
</evidence>
<organism evidence="6 7">
    <name type="scientific">Spongiibacter nanhainus</name>
    <dbReference type="NCBI Taxonomy" id="2794344"/>
    <lineage>
        <taxon>Bacteria</taxon>
        <taxon>Pseudomonadati</taxon>
        <taxon>Pseudomonadota</taxon>
        <taxon>Gammaproteobacteria</taxon>
        <taxon>Cellvibrionales</taxon>
        <taxon>Spongiibacteraceae</taxon>
        <taxon>Spongiibacter</taxon>
    </lineage>
</organism>
<proteinExistence type="predicted"/>
<dbReference type="InterPro" id="IPR023352">
    <property type="entry name" value="MAPEG-like_dom_sf"/>
</dbReference>
<evidence type="ECO:0000256" key="2">
    <source>
        <dbReference type="ARBA" id="ARBA00022692"/>
    </source>
</evidence>
<keyword evidence="3 5" id="KW-1133">Transmembrane helix</keyword>
<dbReference type="SUPFAM" id="SSF161084">
    <property type="entry name" value="MAPEG domain-like"/>
    <property type="match status" value="1"/>
</dbReference>
<dbReference type="GO" id="GO:0016020">
    <property type="term" value="C:membrane"/>
    <property type="evidence" value="ECO:0007669"/>
    <property type="project" value="UniProtKB-SubCell"/>
</dbReference>
<dbReference type="InterPro" id="IPR001129">
    <property type="entry name" value="Membr-assoc_MAPEG"/>
</dbReference>
<comment type="subcellular location">
    <subcellularLocation>
        <location evidence="1">Membrane</location>
    </subcellularLocation>
</comment>
<dbReference type="EMBL" id="CP066167">
    <property type="protein sequence ID" value="QQD18115.1"/>
    <property type="molecule type" value="Genomic_DNA"/>
</dbReference>
<dbReference type="Pfam" id="PF01124">
    <property type="entry name" value="MAPEG"/>
    <property type="match status" value="1"/>
</dbReference>
<feature type="transmembrane region" description="Helical" evidence="5">
    <location>
        <begin position="59"/>
        <end position="78"/>
    </location>
</feature>
<sequence length="133" mass="14604">MTGLVAVLGFALWIVVLTFFYASPRLVLIVTGKKEGNAWGREKGETNTGLLMRAKHAHLNALEVLPVFAAVVFVAYFMDKAAVVDTLAAFVLFARFGQSIVHMIGTSTPLVFIRANLFAIQLLLILYMGFNLL</sequence>
<evidence type="ECO:0000256" key="4">
    <source>
        <dbReference type="ARBA" id="ARBA00023136"/>
    </source>
</evidence>
<evidence type="ECO:0000256" key="1">
    <source>
        <dbReference type="ARBA" id="ARBA00004370"/>
    </source>
</evidence>
<evidence type="ECO:0000256" key="3">
    <source>
        <dbReference type="ARBA" id="ARBA00022989"/>
    </source>
</evidence>
<evidence type="ECO:0000313" key="6">
    <source>
        <dbReference type="EMBL" id="QQD18115.1"/>
    </source>
</evidence>
<keyword evidence="7" id="KW-1185">Reference proteome</keyword>
<evidence type="ECO:0000313" key="7">
    <source>
        <dbReference type="Proteomes" id="UP000596063"/>
    </source>
</evidence>
<gene>
    <name evidence="6" type="ORF">I6N98_17535</name>
</gene>
<dbReference type="Proteomes" id="UP000596063">
    <property type="component" value="Chromosome"/>
</dbReference>
<reference evidence="6 7" key="1">
    <citation type="submission" date="2020-12" db="EMBL/GenBank/DDBJ databases">
        <authorList>
            <person name="Shan Y."/>
        </authorList>
    </citation>
    <scope>NUCLEOTIDE SEQUENCE [LARGE SCALE GENOMIC DNA]</scope>
    <source>
        <strain evidence="7">csc3.9</strain>
    </source>
</reference>
<protein>
    <submittedName>
        <fullName evidence="6">MAPEG family protein</fullName>
    </submittedName>
</protein>
<feature type="transmembrane region" description="Helical" evidence="5">
    <location>
        <begin position="6"/>
        <end position="24"/>
    </location>
</feature>